<feature type="transmembrane region" description="Helical" evidence="4">
    <location>
        <begin position="216"/>
        <end position="237"/>
    </location>
</feature>
<gene>
    <name evidence="5" type="ORF">BJ508DRAFT_414674</name>
</gene>
<dbReference type="Pfam" id="PF12796">
    <property type="entry name" value="Ank_2"/>
    <property type="match status" value="2"/>
</dbReference>
<dbReference type="SUPFAM" id="SSF48403">
    <property type="entry name" value="Ankyrin repeat"/>
    <property type="match status" value="2"/>
</dbReference>
<dbReference type="PANTHER" id="PTHR24198">
    <property type="entry name" value="ANKYRIN REPEAT AND PROTEIN KINASE DOMAIN-CONTAINING PROTEIN"/>
    <property type="match status" value="1"/>
</dbReference>
<dbReference type="PROSITE" id="PS50088">
    <property type="entry name" value="ANK_REPEAT"/>
    <property type="match status" value="4"/>
</dbReference>
<feature type="transmembrane region" description="Helical" evidence="4">
    <location>
        <begin position="12"/>
        <end position="36"/>
    </location>
</feature>
<feature type="repeat" description="ANK" evidence="3">
    <location>
        <begin position="1353"/>
        <end position="1385"/>
    </location>
</feature>
<feature type="transmembrane region" description="Helical" evidence="4">
    <location>
        <begin position="175"/>
        <end position="196"/>
    </location>
</feature>
<feature type="repeat" description="ANK" evidence="3">
    <location>
        <begin position="1513"/>
        <end position="1545"/>
    </location>
</feature>
<protein>
    <submittedName>
        <fullName evidence="5">Ankyrin</fullName>
    </submittedName>
</protein>
<feature type="transmembrane region" description="Helical" evidence="4">
    <location>
        <begin position="381"/>
        <end position="403"/>
    </location>
</feature>
<keyword evidence="4" id="KW-0472">Membrane</keyword>
<dbReference type="OrthoDB" id="6781668at2759"/>
<name>A0A3N4I6C2_ASCIM</name>
<dbReference type="Proteomes" id="UP000275078">
    <property type="component" value="Unassembled WGS sequence"/>
</dbReference>
<accession>A0A3N4I6C2</accession>
<evidence type="ECO:0000256" key="3">
    <source>
        <dbReference type="PROSITE-ProRule" id="PRU00023"/>
    </source>
</evidence>
<dbReference type="EMBL" id="ML119678">
    <property type="protein sequence ID" value="RPA81609.1"/>
    <property type="molecule type" value="Genomic_DNA"/>
</dbReference>
<dbReference type="SMART" id="SM00248">
    <property type="entry name" value="ANK"/>
    <property type="match status" value="7"/>
</dbReference>
<evidence type="ECO:0000256" key="4">
    <source>
        <dbReference type="SAM" id="Phobius"/>
    </source>
</evidence>
<dbReference type="Gene3D" id="1.25.40.20">
    <property type="entry name" value="Ankyrin repeat-containing domain"/>
    <property type="match status" value="3"/>
</dbReference>
<reference evidence="5 6" key="1">
    <citation type="journal article" date="2018" name="Nat. Ecol. Evol.">
        <title>Pezizomycetes genomes reveal the molecular basis of ectomycorrhizal truffle lifestyle.</title>
        <authorList>
            <person name="Murat C."/>
            <person name="Payen T."/>
            <person name="Noel B."/>
            <person name="Kuo A."/>
            <person name="Morin E."/>
            <person name="Chen J."/>
            <person name="Kohler A."/>
            <person name="Krizsan K."/>
            <person name="Balestrini R."/>
            <person name="Da Silva C."/>
            <person name="Montanini B."/>
            <person name="Hainaut M."/>
            <person name="Levati E."/>
            <person name="Barry K.W."/>
            <person name="Belfiori B."/>
            <person name="Cichocki N."/>
            <person name="Clum A."/>
            <person name="Dockter R.B."/>
            <person name="Fauchery L."/>
            <person name="Guy J."/>
            <person name="Iotti M."/>
            <person name="Le Tacon F."/>
            <person name="Lindquist E.A."/>
            <person name="Lipzen A."/>
            <person name="Malagnac F."/>
            <person name="Mello A."/>
            <person name="Molinier V."/>
            <person name="Miyauchi S."/>
            <person name="Poulain J."/>
            <person name="Riccioni C."/>
            <person name="Rubini A."/>
            <person name="Sitrit Y."/>
            <person name="Splivallo R."/>
            <person name="Traeger S."/>
            <person name="Wang M."/>
            <person name="Zifcakova L."/>
            <person name="Wipf D."/>
            <person name="Zambonelli A."/>
            <person name="Paolocci F."/>
            <person name="Nowrousian M."/>
            <person name="Ottonello S."/>
            <person name="Baldrian P."/>
            <person name="Spatafora J.W."/>
            <person name="Henrissat B."/>
            <person name="Nagy L.G."/>
            <person name="Aury J.M."/>
            <person name="Wincker P."/>
            <person name="Grigoriev I.V."/>
            <person name="Bonfante P."/>
            <person name="Martin F.M."/>
        </authorList>
    </citation>
    <scope>NUCLEOTIDE SEQUENCE [LARGE SCALE GENOMIC DNA]</scope>
    <source>
        <strain evidence="5 6">RN42</strain>
    </source>
</reference>
<sequence>MASSTTWEDNILFAVGPLGIVTAIVSAIRIGGPLWLRAIIGRARESRAIAEEELTNSTSEDVCEIWNGTSVVRLVGSPRILQLAYLNDPSIKQPEDRLLTLENGTKTGYRFEAAAESAGKLSTIRFLANTKSTKDDEEARQSRKPRRKNTQAVAPNLFLNLRPKLSTGGRWEQRAFVVLGIILQAGVLVFTGPTVYHSSLKQMFRKEDEFLEPQAYPLTAIGTVLLVVGMWICSIVVESSTEEQNWEISAPTTSGSMHQHKTFRVIWLQQAGTVTDQQFDSYAIIAKESRTGIVTRRLVSSIREELPSSTGLPASSPKLKSITGKRQALHVDQSRNGHQYYCNSARIKTPDPSAILQTVTTIGTLISVVGFVLQFTGFRSMHYSAAIAQLIVTAIMVLVRAYLRRGLALTPTAYQIPESYEMEWLSIKLAFEPNKLWLPDPETASRLEGIKSYFAKTTVAAGTPTCSTASDQCTCQLSDGMLCNWDIVTGKSAGPFQFHDLPLSSFSGCHQAMKIRERIGQISKWIGSVSEAAVALSTAIEVVMNSLFDDSLVTDMAWTMQGCKSPTLLDDSGIVHLTVRRKRGFWKSSATEIDSFLSLWLFSIHSQGGEQLDDMDPGEQEDWLRKGSNAIRSPAIHLLGNDTSDSAYFRDLTWYMGDMLQEVRTLQPSIVSNSSSGQTVTVEPQLLLGFERLEGPVTPLPNVARTFSLLPLNYRKSYLEPFIRAHENGENASSRPAPSPISLGLFAEAPLEKHLVQDMFSSFIWAVSRKMERIRGLTVVVPKTTSVDQSTTDGDWRYFHLQNDQISKLINDLEAVAGDWLGGTDGILFSMIPQLSLSDKLPTPLGMIDYVREISLPFENVGNWRKVVEIHLFLFECCGNFRVGSEIRKKVVSVLVNLCSRIGELRLEREQFGVDGELINEAQEDEQKLVNALATLELGGDGLVRKLATLYRAQDRPLLSLEYQLQALGLDITACLKHFAGFEGATGLHQVCLEESIPHQWQVQASDLNAQDELGLTWLHYFLLVRRTSQQYDTGLWVMRRKLKEFFGESNNFDPKLVDISGWSVVHYAVSSETFTSHGSFLALLGLDRPVRNTIEYGFGQDLSGRTPFHLVRSDDVARKLTAVAGAALGILDRDESDALMVITRRGFSRAASLLLDVGGNSRSTDGSRRSVIHWAAYHGDNDLVSKLKKKGADLNGKDGMERTPFHWTRASKALLDCWTALEVRPEGLDSKDSSGRTVLHLGALAGTVSELSLERLLSGNQSLLQTADSFAFTPLSLAASKGRKTTVQCLLDAIRMSVRAAPGNHAAINGVDQEYENISMDLGEDCSMDLDDGLSMDLDLDVPEGQRNQDTSLAQPFGLAVQNGHDEIVRLLLNRGADMEPPEYGSTFQETDTGAVSNATKYDQQAIVKILFNRWPRSLANSDDCTEAVRIAITSGNEPLALLLLRRGCRFERNFAVQHRGSAYLLAEACHRGMYETVRLLLDLGLEIDAVESQATAGIWLPDPRDTTTLALDHSALYIAAAAGQGAIVQLLLDKGALVNLEGDDGRTALFAAVESGHEGVVRLLLSRGARMGAQRVGRTDPTIEPSESIKEIFKEFGASYQMEEARSVPANSQAVQGLSMMWQSGSFMSASYFRPLHGHWDVDGRWDGEIREIKGEEFYYIKRGCL</sequence>
<feature type="repeat" description="ANK" evidence="3">
    <location>
        <begin position="1546"/>
        <end position="1578"/>
    </location>
</feature>
<feature type="transmembrane region" description="Helical" evidence="4">
    <location>
        <begin position="354"/>
        <end position="375"/>
    </location>
</feature>
<evidence type="ECO:0000256" key="1">
    <source>
        <dbReference type="ARBA" id="ARBA00022737"/>
    </source>
</evidence>
<keyword evidence="2 3" id="KW-0040">ANK repeat</keyword>
<feature type="repeat" description="ANK" evidence="3">
    <location>
        <begin position="1168"/>
        <end position="1200"/>
    </location>
</feature>
<keyword evidence="4" id="KW-1133">Transmembrane helix</keyword>
<dbReference type="STRING" id="1160509.A0A3N4I6C2"/>
<evidence type="ECO:0000313" key="5">
    <source>
        <dbReference type="EMBL" id="RPA81609.1"/>
    </source>
</evidence>
<dbReference type="InterPro" id="IPR036770">
    <property type="entry name" value="Ankyrin_rpt-contain_sf"/>
</dbReference>
<keyword evidence="4" id="KW-0812">Transmembrane</keyword>
<proteinExistence type="predicted"/>
<keyword evidence="1" id="KW-0677">Repeat</keyword>
<dbReference type="PANTHER" id="PTHR24198:SF165">
    <property type="entry name" value="ANKYRIN REPEAT-CONTAINING PROTEIN-RELATED"/>
    <property type="match status" value="1"/>
</dbReference>
<dbReference type="PROSITE" id="PS50297">
    <property type="entry name" value="ANK_REP_REGION"/>
    <property type="match status" value="4"/>
</dbReference>
<keyword evidence="6" id="KW-1185">Reference proteome</keyword>
<evidence type="ECO:0000313" key="6">
    <source>
        <dbReference type="Proteomes" id="UP000275078"/>
    </source>
</evidence>
<dbReference type="InterPro" id="IPR002110">
    <property type="entry name" value="Ankyrin_rpt"/>
</dbReference>
<dbReference type="Pfam" id="PF00023">
    <property type="entry name" value="Ank"/>
    <property type="match status" value="1"/>
</dbReference>
<evidence type="ECO:0000256" key="2">
    <source>
        <dbReference type="ARBA" id="ARBA00023043"/>
    </source>
</evidence>
<organism evidence="5 6">
    <name type="scientific">Ascobolus immersus RN42</name>
    <dbReference type="NCBI Taxonomy" id="1160509"/>
    <lineage>
        <taxon>Eukaryota</taxon>
        <taxon>Fungi</taxon>
        <taxon>Dikarya</taxon>
        <taxon>Ascomycota</taxon>
        <taxon>Pezizomycotina</taxon>
        <taxon>Pezizomycetes</taxon>
        <taxon>Pezizales</taxon>
        <taxon>Ascobolaceae</taxon>
        <taxon>Ascobolus</taxon>
    </lineage>
</organism>